<evidence type="ECO:0000313" key="4">
    <source>
        <dbReference type="Proteomes" id="UP000613580"/>
    </source>
</evidence>
<dbReference type="Proteomes" id="UP000613580">
    <property type="component" value="Unassembled WGS sequence"/>
</dbReference>
<feature type="region of interest" description="Disordered" evidence="1">
    <location>
        <begin position="389"/>
        <end position="412"/>
    </location>
</feature>
<proteinExistence type="predicted"/>
<gene>
    <name evidence="3" type="ORF">HMN09_00178100</name>
</gene>
<dbReference type="EMBL" id="JACAZE010000002">
    <property type="protein sequence ID" value="KAF7320914.1"/>
    <property type="molecule type" value="Genomic_DNA"/>
</dbReference>
<protein>
    <submittedName>
        <fullName evidence="3">Uncharacterized protein</fullName>
    </submittedName>
</protein>
<keyword evidence="2" id="KW-0812">Transmembrane</keyword>
<feature type="transmembrane region" description="Helical" evidence="2">
    <location>
        <begin position="273"/>
        <end position="295"/>
    </location>
</feature>
<keyword evidence="2" id="KW-1133">Transmembrane helix</keyword>
<comment type="caution">
    <text evidence="3">The sequence shown here is derived from an EMBL/GenBank/DDBJ whole genome shotgun (WGS) entry which is preliminary data.</text>
</comment>
<feature type="transmembrane region" description="Helical" evidence="2">
    <location>
        <begin position="75"/>
        <end position="92"/>
    </location>
</feature>
<evidence type="ECO:0000313" key="3">
    <source>
        <dbReference type="EMBL" id="KAF7320914.1"/>
    </source>
</evidence>
<feature type="transmembrane region" description="Helical" evidence="2">
    <location>
        <begin position="167"/>
        <end position="188"/>
    </location>
</feature>
<dbReference type="AlphaFoldDB" id="A0A8H6TPT1"/>
<feature type="transmembrane region" description="Helical" evidence="2">
    <location>
        <begin position="99"/>
        <end position="119"/>
    </location>
</feature>
<dbReference type="OrthoDB" id="3234297at2759"/>
<accession>A0A8H6TPT1</accession>
<feature type="transmembrane region" description="Helical" evidence="2">
    <location>
        <begin position="217"/>
        <end position="243"/>
    </location>
</feature>
<evidence type="ECO:0000256" key="1">
    <source>
        <dbReference type="SAM" id="MobiDB-lite"/>
    </source>
</evidence>
<keyword evidence="2" id="KW-0472">Membrane</keyword>
<reference evidence="3" key="1">
    <citation type="submission" date="2020-05" db="EMBL/GenBank/DDBJ databases">
        <title>Mycena genomes resolve the evolution of fungal bioluminescence.</title>
        <authorList>
            <person name="Tsai I.J."/>
        </authorList>
    </citation>
    <scope>NUCLEOTIDE SEQUENCE</scope>
    <source>
        <strain evidence="3">110903Hualien_Pintung</strain>
    </source>
</reference>
<evidence type="ECO:0000256" key="2">
    <source>
        <dbReference type="SAM" id="Phobius"/>
    </source>
</evidence>
<organism evidence="3 4">
    <name type="scientific">Mycena chlorophos</name>
    <name type="common">Agaric fungus</name>
    <name type="synonym">Agaricus chlorophos</name>
    <dbReference type="NCBI Taxonomy" id="658473"/>
    <lineage>
        <taxon>Eukaryota</taxon>
        <taxon>Fungi</taxon>
        <taxon>Dikarya</taxon>
        <taxon>Basidiomycota</taxon>
        <taxon>Agaricomycotina</taxon>
        <taxon>Agaricomycetes</taxon>
        <taxon>Agaricomycetidae</taxon>
        <taxon>Agaricales</taxon>
        <taxon>Marasmiineae</taxon>
        <taxon>Mycenaceae</taxon>
        <taxon>Mycena</taxon>
    </lineage>
</organism>
<sequence length="412" mass="46199">MSIDILTSFPDRDACFGSTSNLSSVCQVPTPTMINFLNITDVADYLNAYCNNPPEDSCAFGYCPNGDVASPAVRYSAYFTSVVSAILVLYSPEDVSSSFFAQLLNVYSQVVAAIVAIAGHNLTRVHSVIALALAASPLSLYLIFYVLRSMLGRMTRLDSVFGQGKYLNRALVLVALPLWIAVLVFTSLPDESWHFQQEACDLIVANNRVTHVFFVPFILLLTLPGFGEVLIGSLVIPWAVAVFRTRKVIWAKGDKWFPIGRLWRKVVERYPFIQFYTVVVAPAFFWIINIEIGIMALDPREQFSPTYGQLLAIFVTVPPFFQLCALLPRVPRWFMDLSWVRLVTCRRDKPYYLPRPNLNASRSGSRFSTLSGWDLPLEQRDSDKVNLLSEGEKGGQDLEEGLPTLHKDDGRV</sequence>
<keyword evidence="4" id="KW-1185">Reference proteome</keyword>
<feature type="transmembrane region" description="Helical" evidence="2">
    <location>
        <begin position="307"/>
        <end position="327"/>
    </location>
</feature>
<feature type="transmembrane region" description="Helical" evidence="2">
    <location>
        <begin position="125"/>
        <end position="147"/>
    </location>
</feature>
<name>A0A8H6TPT1_MYCCL</name>